<protein>
    <recommendedName>
        <fullName evidence="8">Carboxylic ester hydrolase</fullName>
        <ecNumber evidence="8">3.1.1.-</ecNumber>
    </recommendedName>
</protein>
<dbReference type="Gene3D" id="3.40.50.1820">
    <property type="entry name" value="alpha/beta hydrolase"/>
    <property type="match status" value="1"/>
</dbReference>
<dbReference type="InterPro" id="IPR050309">
    <property type="entry name" value="Type-B_Carboxylest/Lipase"/>
</dbReference>
<evidence type="ECO:0000256" key="4">
    <source>
        <dbReference type="ARBA" id="ARBA00022729"/>
    </source>
</evidence>
<dbReference type="EC" id="3.1.1.-" evidence="8"/>
<dbReference type="InterPro" id="IPR029058">
    <property type="entry name" value="AB_hydrolase_fold"/>
</dbReference>
<evidence type="ECO:0000259" key="9">
    <source>
        <dbReference type="Pfam" id="PF00135"/>
    </source>
</evidence>
<evidence type="ECO:0000256" key="6">
    <source>
        <dbReference type="ARBA" id="ARBA00023098"/>
    </source>
</evidence>
<evidence type="ECO:0000256" key="3">
    <source>
        <dbReference type="ARBA" id="ARBA00022525"/>
    </source>
</evidence>
<dbReference type="GO" id="GO:0016787">
    <property type="term" value="F:hydrolase activity"/>
    <property type="evidence" value="ECO:0007669"/>
    <property type="project" value="UniProtKB-KW"/>
</dbReference>
<sequence length="587" mass="63062">MKFQSLFSFGLIAGSLAAPAAVPVPEPVPDPVPQPVPQPATPATLEERAAKVTVAVPSGTVIGSSLGKVESFRGIPFADPPTGSLRLKPPKKLSKALGNFDASGLIGPSCPQMFISTGAEDVISEFLSNFLSIPFLQVVTGQEDCLTMTVQRPVGTKAGDKLPVLFWIFGGGFELGSSAMYDGTSLLGTGIDQDQPFIFVAVNYRVAGFGFMPGAELADEGSTNLGLLDQRMGLEWVADNIAAFGGDPDKVTIWGESAGAISVLDQMTLFGGDADYKGKPLFRGAIMNSGSVVPAEPVDSPKAQEIFDTVVKNAGCASASSSLACLRGLPYDKFLDAANSVPGLLSYNSLALSYLPRPDGHVLPDSPEALIAAGRYHAVPMINGNQEDEGTLFALFQPNLTTAAKLVDYLQEFYFSAASKTQLTNLVNSYSSSITAGSPFRTGILNEIFPGFKRRAAIFGDLVFTLTRRLFLQTATDTNPDVPAWSYLASYDYGTPILGTLHGSDLLQVFFGIVPNNAMRSIRTYYYNFLYNLDPNVGVTKYANWPEWKESKKLMWFKSANGNDILNDDFRQNSYNWIASNVGVLRV</sequence>
<evidence type="ECO:0000256" key="8">
    <source>
        <dbReference type="RuleBase" id="RU361235"/>
    </source>
</evidence>
<comment type="similarity">
    <text evidence="2 8">Belongs to the type-B carboxylesterase/lipase family.</text>
</comment>
<dbReference type="KEGG" id="nhe:NECHADRAFT_30050"/>
<feature type="signal peptide" evidence="8">
    <location>
        <begin position="1"/>
        <end position="17"/>
    </location>
</feature>
<keyword evidence="4 8" id="KW-0732">Signal</keyword>
<keyword evidence="3" id="KW-0964">Secreted</keyword>
<evidence type="ECO:0000313" key="10">
    <source>
        <dbReference type="EMBL" id="EEU44098.1"/>
    </source>
</evidence>
<keyword evidence="11" id="KW-1185">Reference proteome</keyword>
<organism evidence="10 11">
    <name type="scientific">Fusarium vanettenii (strain ATCC MYA-4622 / CBS 123669 / FGSC 9596 / NRRL 45880 / 77-13-4)</name>
    <name type="common">Fusarium solani subsp. pisi</name>
    <dbReference type="NCBI Taxonomy" id="660122"/>
    <lineage>
        <taxon>Eukaryota</taxon>
        <taxon>Fungi</taxon>
        <taxon>Dikarya</taxon>
        <taxon>Ascomycota</taxon>
        <taxon>Pezizomycotina</taxon>
        <taxon>Sordariomycetes</taxon>
        <taxon>Hypocreomycetidae</taxon>
        <taxon>Hypocreales</taxon>
        <taxon>Nectriaceae</taxon>
        <taxon>Fusarium</taxon>
        <taxon>Fusarium solani species complex</taxon>
        <taxon>Fusarium vanettenii</taxon>
    </lineage>
</organism>
<dbReference type="RefSeq" id="XP_003049811.1">
    <property type="nucleotide sequence ID" value="XM_003049765.1"/>
</dbReference>
<gene>
    <name evidence="10" type="ORF">NECHADRAFT_30050</name>
</gene>
<evidence type="ECO:0000256" key="5">
    <source>
        <dbReference type="ARBA" id="ARBA00022801"/>
    </source>
</evidence>
<feature type="chain" id="PRO_5005125773" description="Carboxylic ester hydrolase" evidence="8">
    <location>
        <begin position="18"/>
        <end position="587"/>
    </location>
</feature>
<dbReference type="InParanoid" id="C7YW21"/>
<dbReference type="Pfam" id="PF00135">
    <property type="entry name" value="COesterase"/>
    <property type="match status" value="1"/>
</dbReference>
<accession>C7YW21</accession>
<dbReference type="PROSITE" id="PS00122">
    <property type="entry name" value="CARBOXYLESTERASE_B_1"/>
    <property type="match status" value="1"/>
</dbReference>
<dbReference type="VEuPathDB" id="FungiDB:NECHADRAFT_30050"/>
<name>C7YW21_FUSV7</name>
<dbReference type="GO" id="GO:0006629">
    <property type="term" value="P:lipid metabolic process"/>
    <property type="evidence" value="ECO:0007669"/>
    <property type="project" value="UniProtKB-KW"/>
</dbReference>
<dbReference type="SUPFAM" id="SSF53474">
    <property type="entry name" value="alpha/beta-Hydrolases"/>
    <property type="match status" value="1"/>
</dbReference>
<dbReference type="HOGENOM" id="CLU_006586_10_6_1"/>
<proteinExistence type="inferred from homology"/>
<feature type="domain" description="Carboxylesterase type B" evidence="9">
    <location>
        <begin position="53"/>
        <end position="555"/>
    </location>
</feature>
<dbReference type="OrthoDB" id="408631at2759"/>
<dbReference type="InterPro" id="IPR002018">
    <property type="entry name" value="CarbesteraseB"/>
</dbReference>
<dbReference type="ESTHER" id="nech7-c7yw21">
    <property type="family name" value="Fungal_carboxylesterase_lipase"/>
</dbReference>
<dbReference type="AlphaFoldDB" id="C7YW21"/>
<dbReference type="eggNOG" id="KOG4389">
    <property type="taxonomic scope" value="Eukaryota"/>
</dbReference>
<evidence type="ECO:0000313" key="11">
    <source>
        <dbReference type="Proteomes" id="UP000005206"/>
    </source>
</evidence>
<keyword evidence="7" id="KW-0325">Glycoprotein</keyword>
<keyword evidence="5 8" id="KW-0378">Hydrolase</keyword>
<dbReference type="GO" id="GO:0005576">
    <property type="term" value="C:extracellular region"/>
    <property type="evidence" value="ECO:0007669"/>
    <property type="project" value="UniProtKB-SubCell"/>
</dbReference>
<dbReference type="OMA" id="NNWYPQF"/>
<dbReference type="Proteomes" id="UP000005206">
    <property type="component" value="Chromosome 1"/>
</dbReference>
<comment type="subcellular location">
    <subcellularLocation>
        <location evidence="1">Secreted</location>
    </subcellularLocation>
</comment>
<keyword evidence="6" id="KW-0443">Lipid metabolism</keyword>
<evidence type="ECO:0000256" key="2">
    <source>
        <dbReference type="ARBA" id="ARBA00005964"/>
    </source>
</evidence>
<dbReference type="EMBL" id="GG698901">
    <property type="protein sequence ID" value="EEU44098.1"/>
    <property type="molecule type" value="Genomic_DNA"/>
</dbReference>
<dbReference type="GeneID" id="9677386"/>
<evidence type="ECO:0000256" key="1">
    <source>
        <dbReference type="ARBA" id="ARBA00004613"/>
    </source>
</evidence>
<dbReference type="PANTHER" id="PTHR11559">
    <property type="entry name" value="CARBOXYLESTERASE"/>
    <property type="match status" value="1"/>
</dbReference>
<dbReference type="FunFam" id="3.40.50.1820:FF:000213">
    <property type="entry name" value="Carboxylic ester hydrolase"/>
    <property type="match status" value="1"/>
</dbReference>
<reference evidence="10 11" key="1">
    <citation type="journal article" date="2009" name="PLoS Genet.">
        <title>The genome of Nectria haematococca: contribution of supernumerary chromosomes to gene expansion.</title>
        <authorList>
            <person name="Coleman J.J."/>
            <person name="Rounsley S.D."/>
            <person name="Rodriguez-Carres M."/>
            <person name="Kuo A."/>
            <person name="Wasmann C.C."/>
            <person name="Grimwood J."/>
            <person name="Schmutz J."/>
            <person name="Taga M."/>
            <person name="White G.J."/>
            <person name="Zhou S."/>
            <person name="Schwartz D.C."/>
            <person name="Freitag M."/>
            <person name="Ma L.J."/>
            <person name="Danchin E.G."/>
            <person name="Henrissat B."/>
            <person name="Coutinho P.M."/>
            <person name="Nelson D.R."/>
            <person name="Straney D."/>
            <person name="Napoli C.A."/>
            <person name="Barker B.M."/>
            <person name="Gribskov M."/>
            <person name="Rep M."/>
            <person name="Kroken S."/>
            <person name="Molnar I."/>
            <person name="Rensing C."/>
            <person name="Kennell J.C."/>
            <person name="Zamora J."/>
            <person name="Farman M.L."/>
            <person name="Selker E.U."/>
            <person name="Salamov A."/>
            <person name="Shapiro H."/>
            <person name="Pangilinan J."/>
            <person name="Lindquist E."/>
            <person name="Lamers C."/>
            <person name="Grigoriev I.V."/>
            <person name="Geiser D.M."/>
            <person name="Covert S.F."/>
            <person name="Temporini E."/>
            <person name="Vanetten H.D."/>
        </authorList>
    </citation>
    <scope>NUCLEOTIDE SEQUENCE [LARGE SCALE GENOMIC DNA]</scope>
    <source>
        <strain evidence="11">ATCC MYA-4622 / CBS 123669 / FGSC 9596 / NRRL 45880 / 77-13-4</strain>
    </source>
</reference>
<dbReference type="InterPro" id="IPR019826">
    <property type="entry name" value="Carboxylesterase_B_AS"/>
</dbReference>
<evidence type="ECO:0000256" key="7">
    <source>
        <dbReference type="ARBA" id="ARBA00023180"/>
    </source>
</evidence>